<reference evidence="2 3" key="1">
    <citation type="submission" date="2019-09" db="EMBL/GenBank/DDBJ databases">
        <title>Actinomadura physcomitrii sp. nov., a novel actinomycete isolated from moss [Physcomitrium sphaericum (Ludw) Fuernr].</title>
        <authorList>
            <person name="Zhuang X."/>
            <person name="Liu C."/>
        </authorList>
    </citation>
    <scope>NUCLEOTIDE SEQUENCE [LARGE SCALE GENOMIC DNA]</scope>
    <source>
        <strain evidence="2 3">HMC1</strain>
    </source>
</reference>
<dbReference type="Proteomes" id="UP000468735">
    <property type="component" value="Unassembled WGS sequence"/>
</dbReference>
<evidence type="ECO:0000313" key="2">
    <source>
        <dbReference type="EMBL" id="KAB2337898.1"/>
    </source>
</evidence>
<feature type="region of interest" description="Disordered" evidence="1">
    <location>
        <begin position="1"/>
        <end position="123"/>
    </location>
</feature>
<evidence type="ECO:0000256" key="1">
    <source>
        <dbReference type="SAM" id="MobiDB-lite"/>
    </source>
</evidence>
<protein>
    <submittedName>
        <fullName evidence="2">Uncharacterized protein</fullName>
    </submittedName>
</protein>
<accession>A0A6H9Y586</accession>
<dbReference type="AlphaFoldDB" id="A0A6H9Y586"/>
<feature type="compositionally biased region" description="Basic and acidic residues" evidence="1">
    <location>
        <begin position="104"/>
        <end position="114"/>
    </location>
</feature>
<evidence type="ECO:0000313" key="3">
    <source>
        <dbReference type="Proteomes" id="UP000468735"/>
    </source>
</evidence>
<name>A0A6H9Y586_9ACTN</name>
<comment type="caution">
    <text evidence="2">The sequence shown here is derived from an EMBL/GenBank/DDBJ whole genome shotgun (WGS) entry which is preliminary data.</text>
</comment>
<dbReference type="RefSeq" id="WP_151571401.1">
    <property type="nucleotide sequence ID" value="NZ_WBMT01000041.1"/>
</dbReference>
<gene>
    <name evidence="2" type="ORF">F8566_49320</name>
</gene>
<keyword evidence="3" id="KW-1185">Reference proteome</keyword>
<dbReference type="PRINTS" id="PR01217">
    <property type="entry name" value="PRICHEXTENSN"/>
</dbReference>
<organism evidence="2 3">
    <name type="scientific">Actinomadura rudentiformis</name>
    <dbReference type="NCBI Taxonomy" id="359158"/>
    <lineage>
        <taxon>Bacteria</taxon>
        <taxon>Bacillati</taxon>
        <taxon>Actinomycetota</taxon>
        <taxon>Actinomycetes</taxon>
        <taxon>Streptosporangiales</taxon>
        <taxon>Thermomonosporaceae</taxon>
        <taxon>Actinomadura</taxon>
    </lineage>
</organism>
<proteinExistence type="predicted"/>
<feature type="region of interest" description="Disordered" evidence="1">
    <location>
        <begin position="177"/>
        <end position="197"/>
    </location>
</feature>
<feature type="compositionally biased region" description="Pro residues" evidence="1">
    <location>
        <begin position="32"/>
        <end position="84"/>
    </location>
</feature>
<sequence>MTNGLSDIFGGSAKAGDSSDPFAFLGTVDDPPAAPEPAPAEPAPAPAPAPAPVPPPAPRATPAPRTPAPPPPSRSVPAPSPPTAGPEETPAQRAGGRPRRRRAKPAEPAEVRTDELDDVAEETTSQVQIYLKSWARKTAARLAKAEGLSNAQIAYDAVDEARRANTLRALVEARRVDPRPADSAFPSRSTRRRPRHWADEGGARSLWSIQATPAERDVLERFVVEYGAESVSQLVSAAVEAYLEDNPLRFAEVDLKQAKRPTS</sequence>
<dbReference type="EMBL" id="WBMT01000041">
    <property type="protein sequence ID" value="KAB2337898.1"/>
    <property type="molecule type" value="Genomic_DNA"/>
</dbReference>